<protein>
    <submittedName>
        <fullName evidence="1">Uncharacterized protein</fullName>
    </submittedName>
</protein>
<feature type="non-terminal residue" evidence="1">
    <location>
        <position position="99"/>
    </location>
</feature>
<accession>A0ABS6Q3W9</accession>
<proteinExistence type="predicted"/>
<dbReference type="Proteomes" id="UP000886900">
    <property type="component" value="Unassembled WGS sequence"/>
</dbReference>
<keyword evidence="2" id="KW-1185">Reference proteome</keyword>
<dbReference type="EMBL" id="JAHSTV010000024">
    <property type="protein sequence ID" value="MBV4467412.1"/>
    <property type="molecule type" value="Genomic_DNA"/>
</dbReference>
<evidence type="ECO:0000313" key="2">
    <source>
        <dbReference type="Proteomes" id="UP000886900"/>
    </source>
</evidence>
<name>A0ABS6Q3W9_9PSED</name>
<sequence>MKQYQIVGPFDRYNYGDLLFPLILEKALQSESGSIVNYYGLIDSDLSQYSGKPTRSIKDFYQQTKSGDHVIIAGGESLCTSWADLYSYLSPAFNKVYKY</sequence>
<evidence type="ECO:0000313" key="1">
    <source>
        <dbReference type="EMBL" id="MBV4467412.1"/>
    </source>
</evidence>
<organism evidence="1 2">
    <name type="scientific">Pseudomonas farris</name>
    <dbReference type="NCBI Taxonomy" id="2841207"/>
    <lineage>
        <taxon>Bacteria</taxon>
        <taxon>Pseudomonadati</taxon>
        <taxon>Pseudomonadota</taxon>
        <taxon>Gammaproteobacteria</taxon>
        <taxon>Pseudomonadales</taxon>
        <taxon>Pseudomonadaceae</taxon>
        <taxon>Pseudomonas</taxon>
    </lineage>
</organism>
<gene>
    <name evidence="1" type="ORF">KVG95_29280</name>
</gene>
<reference evidence="1" key="1">
    <citation type="submission" date="2021-06" db="EMBL/GenBank/DDBJ databases">
        <title>Updating the genus Pseudomonas: Description of 43 new species and partition of the Pseudomonas putida group.</title>
        <authorList>
            <person name="Girard L."/>
            <person name="Lood C."/>
            <person name="Vandamme P."/>
            <person name="Rokni-Zadeh H."/>
            <person name="Van Noort V."/>
            <person name="Hofte M."/>
            <person name="Lavigne R."/>
            <person name="De Mot R."/>
        </authorList>
    </citation>
    <scope>NUCLEOTIDE SEQUENCE</scope>
    <source>
        <strain evidence="1">SWRI79</strain>
    </source>
</reference>
<comment type="caution">
    <text evidence="1">The sequence shown here is derived from an EMBL/GenBank/DDBJ whole genome shotgun (WGS) entry which is preliminary data.</text>
</comment>